<gene>
    <name evidence="1" type="ORF">BDP81DRAFT_220070</name>
</gene>
<keyword evidence="2" id="KW-1185">Reference proteome</keyword>
<protein>
    <submittedName>
        <fullName evidence="1">Uncharacterized protein</fullName>
    </submittedName>
</protein>
<reference evidence="1" key="1">
    <citation type="submission" date="2021-06" db="EMBL/GenBank/DDBJ databases">
        <title>Comparative genomics, transcriptomics and evolutionary studies reveal genomic signatures of adaptation to plant cell wall in hemibiotrophic fungi.</title>
        <authorList>
            <consortium name="DOE Joint Genome Institute"/>
            <person name="Baroncelli R."/>
            <person name="Diaz J.F."/>
            <person name="Benocci T."/>
            <person name="Peng M."/>
            <person name="Battaglia E."/>
            <person name="Haridas S."/>
            <person name="Andreopoulos W."/>
            <person name="Labutti K."/>
            <person name="Pangilinan J."/>
            <person name="Floch G.L."/>
            <person name="Makela M.R."/>
            <person name="Henrissat B."/>
            <person name="Grigoriev I.V."/>
            <person name="Crouch J.A."/>
            <person name="De Vries R.P."/>
            <person name="Sukno S.A."/>
            <person name="Thon M.R."/>
        </authorList>
    </citation>
    <scope>NUCLEOTIDE SEQUENCE</scope>
    <source>
        <strain evidence="1">CBS 102054</strain>
    </source>
</reference>
<name>A0AAI9ZS66_9PEZI</name>
<proteinExistence type="predicted"/>
<dbReference type="GeneID" id="85467648"/>
<dbReference type="RefSeq" id="XP_060445796.1">
    <property type="nucleotide sequence ID" value="XM_060582786.1"/>
</dbReference>
<evidence type="ECO:0000313" key="1">
    <source>
        <dbReference type="EMBL" id="KAK1637189.1"/>
    </source>
</evidence>
<dbReference type="Proteomes" id="UP001243989">
    <property type="component" value="Unassembled WGS sequence"/>
</dbReference>
<dbReference type="AlphaFoldDB" id="A0AAI9ZS66"/>
<evidence type="ECO:0000313" key="2">
    <source>
        <dbReference type="Proteomes" id="UP001243989"/>
    </source>
</evidence>
<comment type="caution">
    <text evidence="1">The sequence shown here is derived from an EMBL/GenBank/DDBJ whole genome shotgun (WGS) entry which is preliminary data.</text>
</comment>
<sequence>MVFNLQGAWDMCGERGRRLTSVGCLTLRSSFPRVGSLSFFSLSPALILSFSKFPLNSFGTLVRNSHTVYTSYSGIHAQVLTD</sequence>
<dbReference type="EMBL" id="JAHMHQ010000009">
    <property type="protein sequence ID" value="KAK1637189.1"/>
    <property type="molecule type" value="Genomic_DNA"/>
</dbReference>
<organism evidence="1 2">
    <name type="scientific">Colletotrichum phormii</name>
    <dbReference type="NCBI Taxonomy" id="359342"/>
    <lineage>
        <taxon>Eukaryota</taxon>
        <taxon>Fungi</taxon>
        <taxon>Dikarya</taxon>
        <taxon>Ascomycota</taxon>
        <taxon>Pezizomycotina</taxon>
        <taxon>Sordariomycetes</taxon>
        <taxon>Hypocreomycetidae</taxon>
        <taxon>Glomerellales</taxon>
        <taxon>Glomerellaceae</taxon>
        <taxon>Colletotrichum</taxon>
        <taxon>Colletotrichum acutatum species complex</taxon>
    </lineage>
</organism>
<accession>A0AAI9ZS66</accession>